<feature type="transmembrane region" description="Helical" evidence="8">
    <location>
        <begin position="342"/>
        <end position="363"/>
    </location>
</feature>
<dbReference type="InterPro" id="IPR050820">
    <property type="entry name" value="MFS_Sugar_Transporter"/>
</dbReference>
<comment type="subcellular location">
    <subcellularLocation>
        <location evidence="1">Membrane</location>
        <topology evidence="1">Multi-pass membrane protein</topology>
    </subcellularLocation>
</comment>
<evidence type="ECO:0000256" key="7">
    <source>
        <dbReference type="RuleBase" id="RU003346"/>
    </source>
</evidence>
<feature type="transmembrane region" description="Helical" evidence="8">
    <location>
        <begin position="375"/>
        <end position="394"/>
    </location>
</feature>
<accession>A0A2G0CGS9</accession>
<feature type="transmembrane region" description="Helical" evidence="8">
    <location>
        <begin position="133"/>
        <end position="154"/>
    </location>
</feature>
<dbReference type="PANTHER" id="PTHR48023">
    <property type="entry name" value="D-XYLOSE-PROTON SYMPORTER-LIKE 2"/>
    <property type="match status" value="1"/>
</dbReference>
<dbReference type="Gene3D" id="1.20.1250.20">
    <property type="entry name" value="MFS general substrate transporter like domains"/>
    <property type="match status" value="1"/>
</dbReference>
<organism evidence="10 11">
    <name type="scientific">Neolewinella marina</name>
    <dbReference type="NCBI Taxonomy" id="438751"/>
    <lineage>
        <taxon>Bacteria</taxon>
        <taxon>Pseudomonadati</taxon>
        <taxon>Bacteroidota</taxon>
        <taxon>Saprospiria</taxon>
        <taxon>Saprospirales</taxon>
        <taxon>Lewinellaceae</taxon>
        <taxon>Neolewinella</taxon>
    </lineage>
</organism>
<sequence length="443" mass="47879">MNTARVWTWAITVALGGFLFGFDTAVISGAERAIQAEFGLSDLAIGQIVAMALYGTIIGAIFGGVPADRYGRKVTLIAIAILYLVSAAGSALAADPLQLNIFRFLGGLGVGASSVVAPLYITEVAPANQRGQLVAAFQLNLVIGILVAYFSNYLIVNATDGVDWRLMLGVEVVPALMFLVLLFFVPRSPRWLLTKAGNRDEALDVLMRIDPSTADYELKRIEASNTTQETVALSTFFSGKYNRPILYAFLFAFFNQVSGINAVIYYAPRIFEAASLGTESAFLSSVGIGVVNVLFTFIGMYLIDRSGRKNLMYIGSLGYIISLSAVSWAFFTGNLEGLIVPIWLFVFIASHAIGQGAVIWVFISEIFGNEVRGLGASLGSTTHWIFAALIGGNFPFLASTFGEGPIFALFALCMVGQLAFVYFLMPETKGVELEDLQEKLISR</sequence>
<feature type="transmembrane region" description="Helical" evidence="8">
    <location>
        <begin position="310"/>
        <end position="330"/>
    </location>
</feature>
<evidence type="ECO:0000259" key="9">
    <source>
        <dbReference type="PROSITE" id="PS50850"/>
    </source>
</evidence>
<feature type="transmembrane region" description="Helical" evidence="8">
    <location>
        <begin position="166"/>
        <end position="185"/>
    </location>
</feature>
<dbReference type="PANTHER" id="PTHR48023:SF4">
    <property type="entry name" value="D-XYLOSE-PROTON SYMPORTER-LIKE 2"/>
    <property type="match status" value="1"/>
</dbReference>
<keyword evidence="4 8" id="KW-0812">Transmembrane</keyword>
<dbReference type="Proteomes" id="UP000226437">
    <property type="component" value="Unassembled WGS sequence"/>
</dbReference>
<feature type="transmembrane region" description="Helical" evidence="8">
    <location>
        <begin position="74"/>
        <end position="94"/>
    </location>
</feature>
<dbReference type="PROSITE" id="PS00216">
    <property type="entry name" value="SUGAR_TRANSPORT_1"/>
    <property type="match status" value="1"/>
</dbReference>
<evidence type="ECO:0000313" key="10">
    <source>
        <dbReference type="EMBL" id="PHK99171.1"/>
    </source>
</evidence>
<dbReference type="AlphaFoldDB" id="A0A2G0CGS9"/>
<dbReference type="Pfam" id="PF00083">
    <property type="entry name" value="Sugar_tr"/>
    <property type="match status" value="1"/>
</dbReference>
<keyword evidence="5 8" id="KW-1133">Transmembrane helix</keyword>
<dbReference type="GO" id="GO:0016020">
    <property type="term" value="C:membrane"/>
    <property type="evidence" value="ECO:0007669"/>
    <property type="project" value="UniProtKB-SubCell"/>
</dbReference>
<dbReference type="NCBIfam" id="TIGR00879">
    <property type="entry name" value="SP"/>
    <property type="match status" value="1"/>
</dbReference>
<dbReference type="InterPro" id="IPR005828">
    <property type="entry name" value="MFS_sugar_transport-like"/>
</dbReference>
<dbReference type="InterPro" id="IPR020846">
    <property type="entry name" value="MFS_dom"/>
</dbReference>
<feature type="domain" description="Major facilitator superfamily (MFS) profile" evidence="9">
    <location>
        <begin position="9"/>
        <end position="429"/>
    </location>
</feature>
<evidence type="ECO:0000313" key="11">
    <source>
        <dbReference type="Proteomes" id="UP000226437"/>
    </source>
</evidence>
<keyword evidence="6 8" id="KW-0472">Membrane</keyword>
<evidence type="ECO:0000256" key="3">
    <source>
        <dbReference type="ARBA" id="ARBA00022448"/>
    </source>
</evidence>
<feature type="transmembrane region" description="Helical" evidence="8">
    <location>
        <begin position="406"/>
        <end position="425"/>
    </location>
</feature>
<evidence type="ECO:0000256" key="1">
    <source>
        <dbReference type="ARBA" id="ARBA00004141"/>
    </source>
</evidence>
<evidence type="ECO:0000256" key="4">
    <source>
        <dbReference type="ARBA" id="ARBA00022692"/>
    </source>
</evidence>
<dbReference type="InterPro" id="IPR005829">
    <property type="entry name" value="Sugar_transporter_CS"/>
</dbReference>
<keyword evidence="3 7" id="KW-0813">Transport</keyword>
<dbReference type="GO" id="GO:0022857">
    <property type="term" value="F:transmembrane transporter activity"/>
    <property type="evidence" value="ECO:0007669"/>
    <property type="project" value="InterPro"/>
</dbReference>
<evidence type="ECO:0000256" key="8">
    <source>
        <dbReference type="SAM" id="Phobius"/>
    </source>
</evidence>
<dbReference type="PROSITE" id="PS50850">
    <property type="entry name" value="MFS"/>
    <property type="match status" value="1"/>
</dbReference>
<feature type="transmembrane region" description="Helical" evidence="8">
    <location>
        <begin position="100"/>
        <end position="121"/>
    </location>
</feature>
<dbReference type="InterPro" id="IPR003663">
    <property type="entry name" value="Sugar/inositol_transpt"/>
</dbReference>
<dbReference type="PROSITE" id="PS00217">
    <property type="entry name" value="SUGAR_TRANSPORT_2"/>
    <property type="match status" value="1"/>
</dbReference>
<reference evidence="10 11" key="1">
    <citation type="submission" date="2017-10" db="EMBL/GenBank/DDBJ databases">
        <title>The draft genome sequence of Lewinella marina KCTC 32374.</title>
        <authorList>
            <person name="Wang K."/>
        </authorList>
    </citation>
    <scope>NUCLEOTIDE SEQUENCE [LARGE SCALE GENOMIC DNA]</scope>
    <source>
        <strain evidence="10 11">MKG-38</strain>
    </source>
</reference>
<feature type="transmembrane region" description="Helical" evidence="8">
    <location>
        <begin position="280"/>
        <end position="303"/>
    </location>
</feature>
<dbReference type="OrthoDB" id="9783823at2"/>
<proteinExistence type="inferred from homology"/>
<dbReference type="PRINTS" id="PR00171">
    <property type="entry name" value="SUGRTRNSPORT"/>
</dbReference>
<name>A0A2G0CGS9_9BACT</name>
<keyword evidence="11" id="KW-1185">Reference proteome</keyword>
<protein>
    <submittedName>
        <fullName evidence="10">MFS transporter</fullName>
    </submittedName>
</protein>
<dbReference type="InterPro" id="IPR036259">
    <property type="entry name" value="MFS_trans_sf"/>
</dbReference>
<evidence type="ECO:0000256" key="2">
    <source>
        <dbReference type="ARBA" id="ARBA00010992"/>
    </source>
</evidence>
<feature type="transmembrane region" description="Helical" evidence="8">
    <location>
        <begin position="48"/>
        <end position="67"/>
    </location>
</feature>
<gene>
    <name evidence="10" type="ORF">CGL56_06850</name>
</gene>
<feature type="transmembrane region" description="Helical" evidence="8">
    <location>
        <begin position="245"/>
        <end position="268"/>
    </location>
</feature>
<evidence type="ECO:0000256" key="6">
    <source>
        <dbReference type="ARBA" id="ARBA00023136"/>
    </source>
</evidence>
<comment type="similarity">
    <text evidence="2 7">Belongs to the major facilitator superfamily. Sugar transporter (TC 2.A.1.1) family.</text>
</comment>
<evidence type="ECO:0000256" key="5">
    <source>
        <dbReference type="ARBA" id="ARBA00022989"/>
    </source>
</evidence>
<dbReference type="SUPFAM" id="SSF103473">
    <property type="entry name" value="MFS general substrate transporter"/>
    <property type="match status" value="1"/>
</dbReference>
<comment type="caution">
    <text evidence="10">The sequence shown here is derived from an EMBL/GenBank/DDBJ whole genome shotgun (WGS) entry which is preliminary data.</text>
</comment>
<dbReference type="EMBL" id="PDLO01000002">
    <property type="protein sequence ID" value="PHK99171.1"/>
    <property type="molecule type" value="Genomic_DNA"/>
</dbReference>